<gene>
    <name evidence="14" type="ORF">E0H73_35990</name>
</gene>
<keyword evidence="15" id="KW-1185">Reference proteome</keyword>
<evidence type="ECO:0000256" key="10">
    <source>
        <dbReference type="ARBA" id="ARBA00023004"/>
    </source>
</evidence>
<evidence type="ECO:0000256" key="5">
    <source>
        <dbReference type="ARBA" id="ARBA00022617"/>
    </source>
</evidence>
<protein>
    <submittedName>
        <fullName evidence="14">Cytochrome ubiquinol oxidase subunit I</fullName>
    </submittedName>
</protein>
<dbReference type="Proteomes" id="UP000291144">
    <property type="component" value="Unassembled WGS sequence"/>
</dbReference>
<evidence type="ECO:0000256" key="7">
    <source>
        <dbReference type="ARBA" id="ARBA00022723"/>
    </source>
</evidence>
<feature type="transmembrane region" description="Helical" evidence="12">
    <location>
        <begin position="230"/>
        <end position="249"/>
    </location>
</feature>
<dbReference type="GO" id="GO:0046872">
    <property type="term" value="F:metal ion binding"/>
    <property type="evidence" value="ECO:0007669"/>
    <property type="project" value="UniProtKB-UniRule"/>
</dbReference>
<evidence type="ECO:0000256" key="8">
    <source>
        <dbReference type="ARBA" id="ARBA00022982"/>
    </source>
</evidence>
<proteinExistence type="inferred from homology"/>
<feature type="region of interest" description="Disordered" evidence="13">
    <location>
        <begin position="473"/>
        <end position="498"/>
    </location>
</feature>
<sequence length="498" mass="54098">MIVGESVTGLVVAAAVNPVPWARAQMAFTLAFHIILVPLGVSWAFMTLIANYRGIRRADHDALVLAQRWSKYMAVTFAVGAVTGTVLSFEFGLLWPRFMGVYGDAFGIPFAFEGLFFFTEAIFVAIYIFGWRRLKPWAHFWTGVPIVIAGIFGSISVVAANAWMNAPAGFTMNANGEITQVEPLEVIFNDAMPLQAAHMLIAAYLVGGFLVASIYAAGILRGRDDRYHRIGFTIAFTVAAIMTPIQMGVGDSLARWVYNNQPVKFAAIELVPTTASDVPETLLGRLNADGTISGGIPIPGLASWLSDPSSGKSTVVQGLDTVPVDERPTIRETNTVHLAWDVMVGLGTALFLLSVWYGLTWLFRRRMPRSRWFLRAAACAGVLAVITMEAGWIVTEVGRQPWIVYNRMKVEEAATANAGVWITFIAVFVLYAALGVTTILVLRGMSRRFRRAGGFVEGDTPYGPAPDAAVEEAAVEEGLGEDAEQVGQEPAVVEERAP</sequence>
<feature type="transmembrane region" description="Helical" evidence="12">
    <location>
        <begin position="72"/>
        <end position="94"/>
    </location>
</feature>
<dbReference type="AlphaFoldDB" id="A0A4R0K8R9"/>
<reference evidence="14 15" key="1">
    <citation type="submission" date="2019-02" db="EMBL/GenBank/DDBJ databases">
        <title>Kribbella capetownensis sp. nov. and Kribbella speibonae sp. nov., isolated from soil.</title>
        <authorList>
            <person name="Curtis S.M."/>
            <person name="Norton I."/>
            <person name="Everest G.J."/>
            <person name="Meyers P.R."/>
        </authorList>
    </citation>
    <scope>NUCLEOTIDE SEQUENCE [LARGE SCALE GENOMIC DNA]</scope>
    <source>
        <strain evidence="14 15">NRRL B-24813</strain>
    </source>
</reference>
<evidence type="ECO:0000256" key="11">
    <source>
        <dbReference type="ARBA" id="ARBA00023136"/>
    </source>
</evidence>
<dbReference type="InterPro" id="IPR002585">
    <property type="entry name" value="Cyt-d_ubiquinol_oxidase_su_1"/>
</dbReference>
<dbReference type="EMBL" id="SJKB01000015">
    <property type="protein sequence ID" value="TCC55334.1"/>
    <property type="molecule type" value="Genomic_DNA"/>
</dbReference>
<dbReference type="GO" id="GO:0019646">
    <property type="term" value="P:aerobic electron transport chain"/>
    <property type="evidence" value="ECO:0007669"/>
    <property type="project" value="InterPro"/>
</dbReference>
<dbReference type="OrthoDB" id="9807042at2"/>
<feature type="transmembrane region" description="Helical" evidence="12">
    <location>
        <begin position="338"/>
        <end position="360"/>
    </location>
</feature>
<keyword evidence="6 12" id="KW-0812">Transmembrane</keyword>
<dbReference type="PANTHER" id="PTHR30365">
    <property type="entry name" value="CYTOCHROME D UBIQUINOL OXIDASE"/>
    <property type="match status" value="1"/>
</dbReference>
<keyword evidence="3 12" id="KW-0813">Transport</keyword>
<keyword evidence="5 12" id="KW-0349">Heme</keyword>
<keyword evidence="11 12" id="KW-0472">Membrane</keyword>
<feature type="transmembrane region" description="Helical" evidence="12">
    <location>
        <begin position="140"/>
        <end position="163"/>
    </location>
</feature>
<comment type="similarity">
    <text evidence="2 12">Belongs to the cytochrome ubiquinol oxidase subunit 1 family.</text>
</comment>
<evidence type="ECO:0000256" key="13">
    <source>
        <dbReference type="SAM" id="MobiDB-lite"/>
    </source>
</evidence>
<keyword evidence="7 12" id="KW-0479">Metal-binding</keyword>
<dbReference type="GO" id="GO:0070069">
    <property type="term" value="C:cytochrome complex"/>
    <property type="evidence" value="ECO:0007669"/>
    <property type="project" value="UniProtKB-UniRule"/>
</dbReference>
<comment type="caution">
    <text evidence="14">The sequence shown here is derived from an EMBL/GenBank/DDBJ whole genome shotgun (WGS) entry which is preliminary data.</text>
</comment>
<feature type="compositionally biased region" description="Acidic residues" evidence="13">
    <location>
        <begin position="473"/>
        <end position="484"/>
    </location>
</feature>
<evidence type="ECO:0000256" key="1">
    <source>
        <dbReference type="ARBA" id="ARBA00004651"/>
    </source>
</evidence>
<evidence type="ECO:0000256" key="4">
    <source>
        <dbReference type="ARBA" id="ARBA00022475"/>
    </source>
</evidence>
<accession>A0A4R0K8R9</accession>
<evidence type="ECO:0000313" key="15">
    <source>
        <dbReference type="Proteomes" id="UP000291144"/>
    </source>
</evidence>
<dbReference type="GO" id="GO:0005886">
    <property type="term" value="C:plasma membrane"/>
    <property type="evidence" value="ECO:0007669"/>
    <property type="project" value="UniProtKB-SubCell"/>
</dbReference>
<dbReference type="PIRSF" id="PIRSF006446">
    <property type="entry name" value="Cyt_quinol_oxidase_1"/>
    <property type="match status" value="1"/>
</dbReference>
<dbReference type="GO" id="GO:0009055">
    <property type="term" value="F:electron transfer activity"/>
    <property type="evidence" value="ECO:0007669"/>
    <property type="project" value="UniProtKB-UniRule"/>
</dbReference>
<dbReference type="PANTHER" id="PTHR30365:SF14">
    <property type="entry name" value="CYTOCHROME BD MENAQUINOL OXIDASE SUBUNIT I-RELATED"/>
    <property type="match status" value="1"/>
</dbReference>
<keyword evidence="9 12" id="KW-1133">Transmembrane helix</keyword>
<evidence type="ECO:0000256" key="3">
    <source>
        <dbReference type="ARBA" id="ARBA00022448"/>
    </source>
</evidence>
<feature type="transmembrane region" description="Helical" evidence="12">
    <location>
        <begin position="106"/>
        <end position="128"/>
    </location>
</feature>
<dbReference type="RefSeq" id="WP_131364080.1">
    <property type="nucleotide sequence ID" value="NZ_SJKB01000015.1"/>
</dbReference>
<keyword evidence="8 12" id="KW-0249">Electron transport</keyword>
<dbReference type="Pfam" id="PF01654">
    <property type="entry name" value="Cyt_bd_oxida_I"/>
    <property type="match status" value="1"/>
</dbReference>
<evidence type="ECO:0000256" key="2">
    <source>
        <dbReference type="ARBA" id="ARBA00009819"/>
    </source>
</evidence>
<name>A0A4R0K8R9_9ACTN</name>
<keyword evidence="10 12" id="KW-0408">Iron</keyword>
<dbReference type="GO" id="GO:0016682">
    <property type="term" value="F:oxidoreductase activity, acting on diphenols and related substances as donors, oxygen as acceptor"/>
    <property type="evidence" value="ECO:0007669"/>
    <property type="project" value="TreeGrafter"/>
</dbReference>
<feature type="transmembrane region" description="Helical" evidence="12">
    <location>
        <begin position="414"/>
        <end position="442"/>
    </location>
</feature>
<dbReference type="GO" id="GO:0020037">
    <property type="term" value="F:heme binding"/>
    <property type="evidence" value="ECO:0007669"/>
    <property type="project" value="TreeGrafter"/>
</dbReference>
<keyword evidence="4 12" id="KW-1003">Cell membrane</keyword>
<evidence type="ECO:0000256" key="6">
    <source>
        <dbReference type="ARBA" id="ARBA00022692"/>
    </source>
</evidence>
<feature type="transmembrane region" description="Helical" evidence="12">
    <location>
        <begin position="372"/>
        <end position="394"/>
    </location>
</feature>
<feature type="transmembrane region" description="Helical" evidence="12">
    <location>
        <begin position="196"/>
        <end position="218"/>
    </location>
</feature>
<evidence type="ECO:0000256" key="9">
    <source>
        <dbReference type="ARBA" id="ARBA00022989"/>
    </source>
</evidence>
<evidence type="ECO:0000313" key="14">
    <source>
        <dbReference type="EMBL" id="TCC55334.1"/>
    </source>
</evidence>
<evidence type="ECO:0000256" key="12">
    <source>
        <dbReference type="PIRNR" id="PIRNR006446"/>
    </source>
</evidence>
<organism evidence="14 15">
    <name type="scientific">Kribbella pittospori</name>
    <dbReference type="NCBI Taxonomy" id="722689"/>
    <lineage>
        <taxon>Bacteria</taxon>
        <taxon>Bacillati</taxon>
        <taxon>Actinomycetota</taxon>
        <taxon>Actinomycetes</taxon>
        <taxon>Propionibacteriales</taxon>
        <taxon>Kribbellaceae</taxon>
        <taxon>Kribbella</taxon>
    </lineage>
</organism>
<comment type="subcellular location">
    <subcellularLocation>
        <location evidence="1">Cell membrane</location>
        <topology evidence="1">Multi-pass membrane protein</topology>
    </subcellularLocation>
</comment>
<feature type="transmembrane region" description="Helical" evidence="12">
    <location>
        <begin position="30"/>
        <end position="52"/>
    </location>
</feature>